<feature type="domain" description="Ca3427-like PBP 2" evidence="12">
    <location>
        <begin position="106"/>
        <end position="207"/>
    </location>
</feature>
<protein>
    <recommendedName>
        <fullName evidence="3">linoleate 8R-lipoxygenase</fullName>
        <ecNumber evidence="3">1.13.11.60</ecNumber>
    </recommendedName>
</protein>
<dbReference type="CDD" id="cd09817">
    <property type="entry name" value="linoleate_diol_synthase_like"/>
    <property type="match status" value="1"/>
</dbReference>
<keyword evidence="4" id="KW-0575">Peroxidase</keyword>
<dbReference type="GO" id="GO:0016705">
    <property type="term" value="F:oxidoreductase activity, acting on paired donors, with incorporation or reduction of molecular oxygen"/>
    <property type="evidence" value="ECO:0007669"/>
    <property type="project" value="InterPro"/>
</dbReference>
<evidence type="ECO:0000256" key="2">
    <source>
        <dbReference type="ARBA" id="ARBA00011881"/>
    </source>
</evidence>
<keyword evidence="7" id="KW-0223">Dioxygenase</keyword>
<dbReference type="InterPro" id="IPR036396">
    <property type="entry name" value="Cyt_P450_sf"/>
</dbReference>
<evidence type="ECO:0000313" key="13">
    <source>
        <dbReference type="EMBL" id="KUI70207.1"/>
    </source>
</evidence>
<evidence type="ECO:0000259" key="12">
    <source>
        <dbReference type="Pfam" id="PF22384"/>
    </source>
</evidence>
<dbReference type="SUPFAM" id="SSF53850">
    <property type="entry name" value="Periplasmic binding protein-like II"/>
    <property type="match status" value="1"/>
</dbReference>
<dbReference type="InterPro" id="IPR054364">
    <property type="entry name" value="Ca3427-like_PBP2"/>
</dbReference>
<dbReference type="InterPro" id="IPR001128">
    <property type="entry name" value="Cyt_P450"/>
</dbReference>
<evidence type="ECO:0000256" key="3">
    <source>
        <dbReference type="ARBA" id="ARBA00013239"/>
    </source>
</evidence>
<dbReference type="GO" id="GO:0006631">
    <property type="term" value="P:fatty acid metabolic process"/>
    <property type="evidence" value="ECO:0007669"/>
    <property type="project" value="UniProtKB-ARBA"/>
</dbReference>
<evidence type="ECO:0000256" key="5">
    <source>
        <dbReference type="ARBA" id="ARBA00022617"/>
    </source>
</evidence>
<keyword evidence="9 11" id="KW-0408">Iron</keyword>
<dbReference type="Gene3D" id="1.10.630.10">
    <property type="entry name" value="Cytochrome P450"/>
    <property type="match status" value="1"/>
</dbReference>
<dbReference type="EMBL" id="CM003103">
    <property type="protein sequence ID" value="KUI70207.1"/>
    <property type="molecule type" value="Genomic_DNA"/>
</dbReference>
<keyword evidence="6 11" id="KW-0479">Metal-binding</keyword>
<dbReference type="InterPro" id="IPR017972">
    <property type="entry name" value="Cyt_P450_CS"/>
</dbReference>
<evidence type="ECO:0000256" key="7">
    <source>
        <dbReference type="ARBA" id="ARBA00022964"/>
    </source>
</evidence>
<dbReference type="Pfam" id="PF00067">
    <property type="entry name" value="p450"/>
    <property type="match status" value="1"/>
</dbReference>
<dbReference type="GO" id="GO:0052878">
    <property type="term" value="F:linoleate 8R-lipoxygenase activity"/>
    <property type="evidence" value="ECO:0007669"/>
    <property type="project" value="UniProtKB-EC"/>
</dbReference>
<comment type="subunit">
    <text evidence="2">Homotetramer.</text>
</comment>
<dbReference type="GO" id="GO:0005506">
    <property type="term" value="F:iron ion binding"/>
    <property type="evidence" value="ECO:0007669"/>
    <property type="project" value="InterPro"/>
</dbReference>
<evidence type="ECO:0000256" key="1">
    <source>
        <dbReference type="ARBA" id="ARBA00000699"/>
    </source>
</evidence>
<dbReference type="Proteomes" id="UP000078559">
    <property type="component" value="Chromosome 6"/>
</dbReference>
<dbReference type="Pfam" id="PF03098">
    <property type="entry name" value="An_peroxidase"/>
    <property type="match status" value="2"/>
</dbReference>
<dbReference type="InterPro" id="IPR019791">
    <property type="entry name" value="Haem_peroxidase_animal"/>
</dbReference>
<dbReference type="EC" id="1.13.11.60" evidence="3"/>
<dbReference type="GO" id="GO:0004601">
    <property type="term" value="F:peroxidase activity"/>
    <property type="evidence" value="ECO:0007669"/>
    <property type="project" value="UniProtKB-KW"/>
</dbReference>
<dbReference type="Gene3D" id="1.10.640.10">
    <property type="entry name" value="Haem peroxidase domain superfamily, animal type"/>
    <property type="match status" value="1"/>
</dbReference>
<proteinExistence type="predicted"/>
<dbReference type="OrthoDB" id="823504at2759"/>
<dbReference type="InterPro" id="IPR034812">
    <property type="entry name" value="Ppo-like_N"/>
</dbReference>
<dbReference type="PROSITE" id="PS50292">
    <property type="entry name" value="PEROXIDASE_3"/>
    <property type="match status" value="1"/>
</dbReference>
<dbReference type="Pfam" id="PF22384">
    <property type="entry name" value="PBP2_Ca3427_like"/>
    <property type="match status" value="1"/>
</dbReference>
<evidence type="ECO:0000256" key="8">
    <source>
        <dbReference type="ARBA" id="ARBA00023002"/>
    </source>
</evidence>
<dbReference type="SUPFAM" id="SSF48264">
    <property type="entry name" value="Cytochrome P450"/>
    <property type="match status" value="1"/>
</dbReference>
<dbReference type="Gene3D" id="3.40.190.10">
    <property type="entry name" value="Periplasmic binding protein-like II"/>
    <property type="match status" value="2"/>
</dbReference>
<reference evidence="13" key="1">
    <citation type="submission" date="2014-12" db="EMBL/GenBank/DDBJ databases">
        <title>Genome Sequence of Valsa Canker Pathogens Uncovers a Specific Adaption of Colonization on Woody Bark.</title>
        <authorList>
            <person name="Yin Z."/>
            <person name="Liu H."/>
            <person name="Gao X."/>
            <person name="Li Z."/>
            <person name="Song N."/>
            <person name="Ke X."/>
            <person name="Dai Q."/>
            <person name="Wu Y."/>
            <person name="Sun Y."/>
            <person name="Xu J.-R."/>
            <person name="Kang Z.K."/>
            <person name="Wang L."/>
            <person name="Huang L."/>
        </authorList>
    </citation>
    <scope>NUCLEOTIDE SEQUENCE [LARGE SCALE GENOMIC DNA]</scope>
    <source>
        <strain evidence="13">03-8</strain>
    </source>
</reference>
<gene>
    <name evidence="13" type="ORF">VM1G_06328</name>
</gene>
<evidence type="ECO:0000256" key="9">
    <source>
        <dbReference type="ARBA" id="ARBA00023004"/>
    </source>
</evidence>
<evidence type="ECO:0000256" key="6">
    <source>
        <dbReference type="ARBA" id="ARBA00022723"/>
    </source>
</evidence>
<evidence type="ECO:0000256" key="11">
    <source>
        <dbReference type="PIRSR" id="PIRSR619791-2"/>
    </source>
</evidence>
<dbReference type="InterPro" id="IPR050783">
    <property type="entry name" value="Oxylipin_biosynth_metab"/>
</dbReference>
<dbReference type="PROSITE" id="PS00086">
    <property type="entry name" value="CYTOCHROME_P450"/>
    <property type="match status" value="1"/>
</dbReference>
<name>A0A194W1Q4_CYTMA</name>
<sequence length="1419" mass="157215">MFSPVCYLTEEDIIMASAASAPLRIGYVPEHFSTPIYFAKKHFGLDAKLVPFPSGTGHMITALRAAEIDVGIGLTEGWVAGLGKEEVKEDPGYQLVGTYVETPLCWAISTGAKCPEITSVDSLNGGKIGVSRIGSGSYVMGFVLADQQGWLSSTTENTSPYSDFIILNTFENLRKAVNSGEADFFMWEHFTSKRYYDSGEIRRVGEIYTPWSSWKIVASTKLVRDGQLDLRLHGLFEKLDQGIKHFNENKEEAVKYISTELDYSEEDAREWLKTVRFPTNTQGVDLSVVEKTVGTLRKAGVLVAGKGMEPATMAIRTSLASMQNPPHTPGNDKSPHVGILQDIKKLGFKDYDTLGLFLSTSAKGINDDNKLLVERLVQLLSKLPPQSTELKQLNDGLIDQLWNTLDHPPASSLGDQYQYRQADGSHNNINDPQLGAANTPYARSVRPTVFQNPDLPDPGTIFDKLMARGDKFEPHPQGISSMLPYLATIIIHDIFQTSPKDHNNNMASSYLDLSSLYGRNADEVRAMRTFKQGLLKRDCFSSARLLGFPPGCGIYLIMFNRFHNYVVTQIALINESGRFTKPRDSNKAGWARYDEDLFQTGRLVTCGLYINIVIIDFVRTILALNRADTTWSLDPRAKEGKTIFSKGVPAGTGNSVSAEFNLLYRWHSTISPKDEKWAIAEFKRLLKGKDPETASTNDVLSALAAWQTSMPSEPEARTFENLKRLPDGTFSDDDLVKILTDSIEDISGSFGANKVPRCMRSIEVLGILQARSWNLGTLNEFREFVGLAKHATFEDINPDPEVALRLKQLYDSPDSVEMYPGIVAEKTKPPMSPGSGLCGTVTMTTAILSDAVALVRGDRFYTIDYTPKLLTNWGFNEVDCDVAINNGHVMHKLIFRAFPNHFTNNSVYAHFPLVTPWENIMILKDLGKESQYSWEKPSRRRDMTMIKSYKAGTHILSNPKDFKVTWGEAITFLSMRDNSMVPAREFCLSGDGIANAFNRDHIQRCLYADNWDNDIKNFFAVTTDRLLDQFGNSVASQTGLHPPNALKNTRTREVDIVRDVIALATTRFSAALWSLPMRTQESPGGAYSDQELYLVLLGCFAAIFFDDDIGNSFGLRTQARELAQQLGQLIMANAKTLSTGDGFVSAVVDTLKESLSMTGGLVSSKAQATNQPEWPALGLYGDHMIERMLMEMGGTLEEVVWSSILPASVAGCANQTAALSQAIDYYLGDGKAYLPTMYSLAHEGTVDADEKLKKYFLEGVRLRAAIAVFRDLATDQTIHDAKAGTKSATYNIKAGSRILVNLTTANHDATVFPDPETVRLDRPVDSYIHFGWGPHVCLGKDMSIVGLSVVFKKIVGLKNLRRAPGGRGMLKSIPAARWNGQVGSVRNPDVGWTGLRTYLTADQSSFWPVPSTLKVLWDE</sequence>
<dbReference type="GO" id="GO:0004497">
    <property type="term" value="F:monooxygenase activity"/>
    <property type="evidence" value="ECO:0007669"/>
    <property type="project" value="InterPro"/>
</dbReference>
<dbReference type="CDD" id="cd13637">
    <property type="entry name" value="PBP2_Ca3427_like"/>
    <property type="match status" value="1"/>
</dbReference>
<dbReference type="InterPro" id="IPR037120">
    <property type="entry name" value="Haem_peroxidase_sf_animal"/>
</dbReference>
<comment type="catalytic activity">
    <reaction evidence="1">
        <text>(9Z,12Z)-octadecadienoate + O2 = (8R,9Z,12Z)-8-hydroperoxyoctadeca-9,12-dienoate</text>
        <dbReference type="Rhea" id="RHEA:25395"/>
        <dbReference type="ChEBI" id="CHEBI:15379"/>
        <dbReference type="ChEBI" id="CHEBI:30245"/>
        <dbReference type="ChEBI" id="CHEBI:58659"/>
        <dbReference type="EC" id="1.13.11.60"/>
    </reaction>
</comment>
<dbReference type="SUPFAM" id="SSF48113">
    <property type="entry name" value="Heme-dependent peroxidases"/>
    <property type="match status" value="1"/>
</dbReference>
<dbReference type="InterPro" id="IPR010255">
    <property type="entry name" value="Haem_peroxidase_sf"/>
</dbReference>
<keyword evidence="5 11" id="KW-0349">Heme</keyword>
<dbReference type="GO" id="GO:0016853">
    <property type="term" value="F:isomerase activity"/>
    <property type="evidence" value="ECO:0007669"/>
    <property type="project" value="UniProtKB-KW"/>
</dbReference>
<keyword evidence="8" id="KW-0560">Oxidoreductase</keyword>
<dbReference type="GO" id="GO:0020037">
    <property type="term" value="F:heme binding"/>
    <property type="evidence" value="ECO:0007669"/>
    <property type="project" value="InterPro"/>
</dbReference>
<keyword evidence="14" id="KW-1185">Reference proteome</keyword>
<evidence type="ECO:0000256" key="10">
    <source>
        <dbReference type="ARBA" id="ARBA00023235"/>
    </source>
</evidence>
<accession>A0A194W1Q4</accession>
<dbReference type="PANTHER" id="PTHR11903">
    <property type="entry name" value="PROSTAGLANDIN G/H SYNTHASE"/>
    <property type="match status" value="1"/>
</dbReference>
<dbReference type="CDD" id="cd20612">
    <property type="entry name" value="CYP_LDS-like_C"/>
    <property type="match status" value="1"/>
</dbReference>
<organism evidence="13 14">
    <name type="scientific">Cytospora mali</name>
    <name type="common">Apple Valsa canker fungus</name>
    <name type="synonym">Valsa mali</name>
    <dbReference type="NCBI Taxonomy" id="578113"/>
    <lineage>
        <taxon>Eukaryota</taxon>
        <taxon>Fungi</taxon>
        <taxon>Dikarya</taxon>
        <taxon>Ascomycota</taxon>
        <taxon>Pezizomycotina</taxon>
        <taxon>Sordariomycetes</taxon>
        <taxon>Sordariomycetidae</taxon>
        <taxon>Diaporthales</taxon>
        <taxon>Cytosporaceae</taxon>
        <taxon>Cytospora</taxon>
    </lineage>
</organism>
<keyword evidence="10" id="KW-0413">Isomerase</keyword>
<evidence type="ECO:0000256" key="4">
    <source>
        <dbReference type="ARBA" id="ARBA00022559"/>
    </source>
</evidence>
<evidence type="ECO:0000313" key="14">
    <source>
        <dbReference type="Proteomes" id="UP000078559"/>
    </source>
</evidence>
<dbReference type="GO" id="GO:0006979">
    <property type="term" value="P:response to oxidative stress"/>
    <property type="evidence" value="ECO:0007669"/>
    <property type="project" value="InterPro"/>
</dbReference>
<dbReference type="PANTHER" id="PTHR11903:SF37">
    <property type="entry name" value="PSI-PRODUCING OXYGENASE A"/>
    <property type="match status" value="1"/>
</dbReference>
<feature type="binding site" description="axial binding residue" evidence="11">
    <location>
        <position position="667"/>
    </location>
    <ligand>
        <name>heme b</name>
        <dbReference type="ChEBI" id="CHEBI:60344"/>
    </ligand>
    <ligandPart>
        <name>Fe</name>
        <dbReference type="ChEBI" id="CHEBI:18248"/>
    </ligandPart>
</feature>